<reference evidence="2 3" key="1">
    <citation type="submission" date="2019-10" db="EMBL/GenBank/DDBJ databases">
        <title>Rubrobacter sp nov SCSIO 52915 isolated from a deep-sea sediment in the South China Sea.</title>
        <authorList>
            <person name="Chen R.W."/>
        </authorList>
    </citation>
    <scope>NUCLEOTIDE SEQUENCE [LARGE SCALE GENOMIC DNA]</scope>
    <source>
        <strain evidence="2 3">SCSIO 52915</strain>
    </source>
</reference>
<feature type="domain" description="EAL" evidence="1">
    <location>
        <begin position="107"/>
        <end position="357"/>
    </location>
</feature>
<dbReference type="Proteomes" id="UP000502706">
    <property type="component" value="Chromosome"/>
</dbReference>
<dbReference type="EMBL" id="CP045121">
    <property type="protein sequence ID" value="QIN80556.1"/>
    <property type="molecule type" value="Genomic_DNA"/>
</dbReference>
<dbReference type="PANTHER" id="PTHR33121">
    <property type="entry name" value="CYCLIC DI-GMP PHOSPHODIESTERASE PDEF"/>
    <property type="match status" value="1"/>
</dbReference>
<accession>A0A6G8Q265</accession>
<dbReference type="AlphaFoldDB" id="A0A6G8Q265"/>
<dbReference type="PROSITE" id="PS50883">
    <property type="entry name" value="EAL"/>
    <property type="match status" value="1"/>
</dbReference>
<sequence>MSKCSRCENLPAEPPEEGVLYVAPPLSHTRGTLRRLLWGSGLPFGDPLEDVLAVELCPSGLSSLSDTLLDGMTEAELRDCRAILVEKGARVDLGALSRMQDLFTLLNCAREAWLKKIMREEKLAVHFQPIVAVADPGEVFAYECLLRGIDEGGALVGPGSMFGAARAAGLLYNLDRAARVRAIEEAARQGIRQNVFVNFNATSVYDPAYCLRSTMEAVEGSGIPPGRIVFEVTDGEQIRDTVHLANIVDYYREGGFGVALDDLGSGYGSLDLLAELSPDFVKLDMGLVSRDGGAPYKASIARKLIELAHELGVIVIAEGVESPEQYRWISAHGVDYAQGHFFARPASPPPAPNRVGP</sequence>
<gene>
    <name evidence="2" type="ORF">GBA65_20880</name>
</gene>
<evidence type="ECO:0000313" key="3">
    <source>
        <dbReference type="Proteomes" id="UP000502706"/>
    </source>
</evidence>
<dbReference type="InterPro" id="IPR001633">
    <property type="entry name" value="EAL_dom"/>
</dbReference>
<dbReference type="KEGG" id="rmar:GBA65_20880"/>
<dbReference type="RefSeq" id="WP_166398225.1">
    <property type="nucleotide sequence ID" value="NZ_CP045121.1"/>
</dbReference>
<dbReference type="Pfam" id="PF00563">
    <property type="entry name" value="EAL"/>
    <property type="match status" value="1"/>
</dbReference>
<dbReference type="InterPro" id="IPR050706">
    <property type="entry name" value="Cyclic-di-GMP_PDE-like"/>
</dbReference>
<evidence type="ECO:0000259" key="1">
    <source>
        <dbReference type="PROSITE" id="PS50883"/>
    </source>
</evidence>
<dbReference type="Gene3D" id="3.20.20.450">
    <property type="entry name" value="EAL domain"/>
    <property type="match status" value="1"/>
</dbReference>
<dbReference type="SUPFAM" id="SSF141868">
    <property type="entry name" value="EAL domain-like"/>
    <property type="match status" value="1"/>
</dbReference>
<keyword evidence="3" id="KW-1185">Reference proteome</keyword>
<dbReference type="InterPro" id="IPR035919">
    <property type="entry name" value="EAL_sf"/>
</dbReference>
<dbReference type="GO" id="GO:0071111">
    <property type="term" value="F:cyclic-guanylate-specific phosphodiesterase activity"/>
    <property type="evidence" value="ECO:0007669"/>
    <property type="project" value="InterPro"/>
</dbReference>
<protein>
    <submittedName>
        <fullName evidence="2">EAL domain-containing protein</fullName>
    </submittedName>
</protein>
<name>A0A6G8Q265_9ACTN</name>
<organism evidence="2 3">
    <name type="scientific">Rubrobacter marinus</name>
    <dbReference type="NCBI Taxonomy" id="2653852"/>
    <lineage>
        <taxon>Bacteria</taxon>
        <taxon>Bacillati</taxon>
        <taxon>Actinomycetota</taxon>
        <taxon>Rubrobacteria</taxon>
        <taxon>Rubrobacterales</taxon>
        <taxon>Rubrobacteraceae</taxon>
        <taxon>Rubrobacter</taxon>
    </lineage>
</organism>
<proteinExistence type="predicted"/>
<dbReference type="PANTHER" id="PTHR33121:SF15">
    <property type="entry name" value="BLUE LIGHT- AND TEMPERATURE-REGULATED ANTIREPRESSOR BLUF"/>
    <property type="match status" value="1"/>
</dbReference>
<evidence type="ECO:0000313" key="2">
    <source>
        <dbReference type="EMBL" id="QIN80556.1"/>
    </source>
</evidence>
<dbReference type="SMART" id="SM00052">
    <property type="entry name" value="EAL"/>
    <property type="match status" value="1"/>
</dbReference>
<dbReference type="CDD" id="cd01948">
    <property type="entry name" value="EAL"/>
    <property type="match status" value="1"/>
</dbReference>